<sequence length="254" mass="29268">MSSKNYKRVYVWELPVRIFHWINVLCITVLAVTGFIIADPPAILSGAEASESYWFGTVRVIHFGAAYIFFFNMILRIYWSFVGNRFAHWKSFLPFSREMRKNIKHVLKVDIMLQHDKTHDVRNISVGHNSVAALSYVALFVVALVQVFTGFGLYSDMSGWWLPDLFAWVVPLLGGDFMVRTIHHVATWVFIFFTLVHVYLVFYHDWLEGRGEVSSMFGGYKFVSEERFRKEGLADMPQKTPPAEAPKAETNPAT</sequence>
<keyword evidence="11 13" id="KW-0472">Membrane</keyword>
<evidence type="ECO:0000256" key="10">
    <source>
        <dbReference type="ARBA" id="ARBA00023004"/>
    </source>
</evidence>
<evidence type="ECO:0000313" key="16">
    <source>
        <dbReference type="Proteomes" id="UP001206312"/>
    </source>
</evidence>
<evidence type="ECO:0000256" key="13">
    <source>
        <dbReference type="SAM" id="Phobius"/>
    </source>
</evidence>
<dbReference type="PROSITE" id="PS00883">
    <property type="entry name" value="NI_HGENASE_CYTB_2"/>
    <property type="match status" value="1"/>
</dbReference>
<protein>
    <submittedName>
        <fullName evidence="15">Ni/Fe-hydrogenase, b-type cytochrome subunit</fullName>
    </submittedName>
</protein>
<proteinExistence type="inferred from homology"/>
<dbReference type="InterPro" id="IPR011577">
    <property type="entry name" value="Cyt_b561_bac/Ni-Hgenase"/>
</dbReference>
<evidence type="ECO:0000256" key="2">
    <source>
        <dbReference type="ARBA" id="ARBA00008622"/>
    </source>
</evidence>
<feature type="transmembrane region" description="Helical" evidence="13">
    <location>
        <begin position="58"/>
        <end position="79"/>
    </location>
</feature>
<keyword evidence="10" id="KW-0408">Iron</keyword>
<keyword evidence="4" id="KW-1003">Cell membrane</keyword>
<feature type="region of interest" description="Disordered" evidence="12">
    <location>
        <begin position="232"/>
        <end position="254"/>
    </location>
</feature>
<dbReference type="InterPro" id="IPR051542">
    <property type="entry name" value="Hydrogenase_cytochrome"/>
</dbReference>
<evidence type="ECO:0000256" key="7">
    <source>
        <dbReference type="ARBA" id="ARBA00022723"/>
    </source>
</evidence>
<dbReference type="InterPro" id="IPR000516">
    <property type="entry name" value="Ni-dep_Hydgase_cyt-B"/>
</dbReference>
<dbReference type="PANTHER" id="PTHR30485">
    <property type="entry name" value="NI/FE-HYDROGENASE 1 B-TYPE CYTOCHROME SUBUNIT"/>
    <property type="match status" value="1"/>
</dbReference>
<comment type="subcellular location">
    <subcellularLocation>
        <location evidence="1">Cell membrane</location>
        <topology evidence="1">Multi-pass membrane protein</topology>
    </subcellularLocation>
</comment>
<dbReference type="PRINTS" id="PR00161">
    <property type="entry name" value="NIHGNASECYTB"/>
</dbReference>
<gene>
    <name evidence="15" type="primary">cybH</name>
    <name evidence="15" type="ORF">NG653_11920</name>
</gene>
<comment type="similarity">
    <text evidence="2">Belongs to the HupC/HyaC/HydC family.</text>
</comment>
<evidence type="ECO:0000256" key="5">
    <source>
        <dbReference type="ARBA" id="ARBA00022617"/>
    </source>
</evidence>
<dbReference type="SUPFAM" id="SSF81342">
    <property type="entry name" value="Transmembrane di-heme cytochromes"/>
    <property type="match status" value="1"/>
</dbReference>
<keyword evidence="5" id="KW-0349">Heme</keyword>
<dbReference type="NCBIfam" id="TIGR02125">
    <property type="entry name" value="CytB-hydogenase"/>
    <property type="match status" value="1"/>
</dbReference>
<keyword evidence="8" id="KW-0249">Electron transport</keyword>
<keyword evidence="6 13" id="KW-0812">Transmembrane</keyword>
<dbReference type="PANTHER" id="PTHR30485:SF0">
    <property type="entry name" value="NI_FE-HYDROGENASE 1 B-TYPE CYTOCHROME SUBUNIT-RELATED"/>
    <property type="match status" value="1"/>
</dbReference>
<accession>A0ABT1AZT9</accession>
<evidence type="ECO:0000256" key="1">
    <source>
        <dbReference type="ARBA" id="ARBA00004651"/>
    </source>
</evidence>
<evidence type="ECO:0000256" key="12">
    <source>
        <dbReference type="SAM" id="MobiDB-lite"/>
    </source>
</evidence>
<feature type="transmembrane region" description="Helical" evidence="13">
    <location>
        <begin position="131"/>
        <end position="154"/>
    </location>
</feature>
<evidence type="ECO:0000256" key="6">
    <source>
        <dbReference type="ARBA" id="ARBA00022692"/>
    </source>
</evidence>
<dbReference type="RefSeq" id="WP_252741937.1">
    <property type="nucleotide sequence ID" value="NZ_JAMXIB010000010.1"/>
</dbReference>
<feature type="transmembrane region" description="Helical" evidence="13">
    <location>
        <begin position="21"/>
        <end position="38"/>
    </location>
</feature>
<evidence type="ECO:0000259" key="14">
    <source>
        <dbReference type="Pfam" id="PF01292"/>
    </source>
</evidence>
<evidence type="ECO:0000256" key="8">
    <source>
        <dbReference type="ARBA" id="ARBA00022982"/>
    </source>
</evidence>
<evidence type="ECO:0000313" key="15">
    <source>
        <dbReference type="EMBL" id="MCO5725566.1"/>
    </source>
</evidence>
<evidence type="ECO:0000256" key="3">
    <source>
        <dbReference type="ARBA" id="ARBA00022448"/>
    </source>
</evidence>
<evidence type="ECO:0000256" key="11">
    <source>
        <dbReference type="ARBA" id="ARBA00023136"/>
    </source>
</evidence>
<keyword evidence="7" id="KW-0479">Metal-binding</keyword>
<feature type="domain" description="Cytochrome b561 bacterial/Ni-hydrogenase" evidence="14">
    <location>
        <begin position="11"/>
        <end position="219"/>
    </location>
</feature>
<keyword evidence="9 13" id="KW-1133">Transmembrane helix</keyword>
<reference evidence="15 16" key="1">
    <citation type="submission" date="2022-06" db="EMBL/GenBank/DDBJ databases">
        <authorList>
            <person name="Xuan X."/>
        </authorList>
    </citation>
    <scope>NUCLEOTIDE SEQUENCE [LARGE SCALE GENOMIC DNA]</scope>
    <source>
        <strain evidence="15 16">2V75</strain>
    </source>
</reference>
<dbReference type="InterPro" id="IPR016174">
    <property type="entry name" value="Di-haem_cyt_TM"/>
</dbReference>
<comment type="caution">
    <text evidence="15">The sequence shown here is derived from an EMBL/GenBank/DDBJ whole genome shotgun (WGS) entry which is preliminary data.</text>
</comment>
<dbReference type="Gene3D" id="1.20.950.20">
    <property type="entry name" value="Transmembrane di-heme cytochromes, Chain C"/>
    <property type="match status" value="1"/>
</dbReference>
<keyword evidence="3" id="KW-0813">Transport</keyword>
<evidence type="ECO:0000256" key="9">
    <source>
        <dbReference type="ARBA" id="ARBA00022989"/>
    </source>
</evidence>
<dbReference type="PROSITE" id="PS00882">
    <property type="entry name" value="NI_HGENASE_CYTB_1"/>
    <property type="match status" value="1"/>
</dbReference>
<evidence type="ECO:0000256" key="4">
    <source>
        <dbReference type="ARBA" id="ARBA00022475"/>
    </source>
</evidence>
<name>A0ABT1AZT9_9FLAO</name>
<feature type="transmembrane region" description="Helical" evidence="13">
    <location>
        <begin position="185"/>
        <end position="203"/>
    </location>
</feature>
<dbReference type="Proteomes" id="UP001206312">
    <property type="component" value="Unassembled WGS sequence"/>
</dbReference>
<dbReference type="EMBL" id="JAMXIB010000010">
    <property type="protein sequence ID" value="MCO5725566.1"/>
    <property type="molecule type" value="Genomic_DNA"/>
</dbReference>
<organism evidence="15 16">
    <name type="scientific">Robiginitalea marina</name>
    <dbReference type="NCBI Taxonomy" id="2954105"/>
    <lineage>
        <taxon>Bacteria</taxon>
        <taxon>Pseudomonadati</taxon>
        <taxon>Bacteroidota</taxon>
        <taxon>Flavobacteriia</taxon>
        <taxon>Flavobacteriales</taxon>
        <taxon>Flavobacteriaceae</taxon>
        <taxon>Robiginitalea</taxon>
    </lineage>
</organism>
<keyword evidence="16" id="KW-1185">Reference proteome</keyword>
<dbReference type="Pfam" id="PF01292">
    <property type="entry name" value="Ni_hydr_CYTB"/>
    <property type="match status" value="1"/>
</dbReference>